<comment type="caution">
    <text evidence="2">The sequence shown here is derived from an EMBL/GenBank/DDBJ whole genome shotgun (WGS) entry which is preliminary data.</text>
</comment>
<name>A0A364MYG6_STELY</name>
<feature type="region of interest" description="Disordered" evidence="1">
    <location>
        <begin position="1"/>
        <end position="26"/>
    </location>
</feature>
<accession>A0A364MYG6</accession>
<dbReference type="AlphaFoldDB" id="A0A364MYG6"/>
<keyword evidence="3" id="KW-1185">Reference proteome</keyword>
<organism evidence="2 3">
    <name type="scientific">Stemphylium lycopersici</name>
    <name type="common">Tomato gray leaf spot disease fungus</name>
    <name type="synonym">Thyrospora lycopersici</name>
    <dbReference type="NCBI Taxonomy" id="183478"/>
    <lineage>
        <taxon>Eukaryota</taxon>
        <taxon>Fungi</taxon>
        <taxon>Dikarya</taxon>
        <taxon>Ascomycota</taxon>
        <taxon>Pezizomycotina</taxon>
        <taxon>Dothideomycetes</taxon>
        <taxon>Pleosporomycetidae</taxon>
        <taxon>Pleosporales</taxon>
        <taxon>Pleosporineae</taxon>
        <taxon>Pleosporaceae</taxon>
        <taxon>Stemphylium</taxon>
    </lineage>
</organism>
<sequence>MDVTPSQFPDANVEGSDDPPMHSYHHCSGPDTAEWIDYNTLMVDLLNVGAAEYAAREGCHMWKPFVECDSYRGSSTVGYMLRTARPMA</sequence>
<protein>
    <submittedName>
        <fullName evidence="2">Uncharacterized protein</fullName>
    </submittedName>
</protein>
<reference evidence="3" key="1">
    <citation type="submission" date="2018-05" db="EMBL/GenBank/DDBJ databases">
        <title>Draft genome sequence of Stemphylium lycopersici strain CIDEFI 213.</title>
        <authorList>
            <person name="Medina R."/>
            <person name="Franco M.E.E."/>
            <person name="Lucentini C.G."/>
            <person name="Saparrat M.C.N."/>
            <person name="Balatti P.A."/>
        </authorList>
    </citation>
    <scope>NUCLEOTIDE SEQUENCE [LARGE SCALE GENOMIC DNA]</scope>
    <source>
        <strain evidence="3">CIDEFI 213</strain>
    </source>
</reference>
<dbReference type="EMBL" id="QGDH01000102">
    <property type="protein sequence ID" value="RAR07346.1"/>
    <property type="molecule type" value="Genomic_DNA"/>
</dbReference>
<evidence type="ECO:0000256" key="1">
    <source>
        <dbReference type="SAM" id="MobiDB-lite"/>
    </source>
</evidence>
<evidence type="ECO:0000313" key="2">
    <source>
        <dbReference type="EMBL" id="RAR07346.1"/>
    </source>
</evidence>
<evidence type="ECO:0000313" key="3">
    <source>
        <dbReference type="Proteomes" id="UP000249619"/>
    </source>
</evidence>
<gene>
    <name evidence="2" type="ORF">DDE83_006528</name>
</gene>
<dbReference type="Proteomes" id="UP000249619">
    <property type="component" value="Unassembled WGS sequence"/>
</dbReference>
<proteinExistence type="predicted"/>